<proteinExistence type="predicted"/>
<name>A0A4R4TQ74_9ACTN</name>
<evidence type="ECO:0000259" key="1">
    <source>
        <dbReference type="Pfam" id="PF12770"/>
    </source>
</evidence>
<dbReference type="RefSeq" id="WP_132815595.1">
    <property type="nucleotide sequence ID" value="NZ_SMKI01000006.1"/>
</dbReference>
<dbReference type="EMBL" id="SMKI01000006">
    <property type="protein sequence ID" value="TDC80110.1"/>
    <property type="molecule type" value="Genomic_DNA"/>
</dbReference>
<dbReference type="InterPro" id="IPR024983">
    <property type="entry name" value="CHAT_dom"/>
</dbReference>
<evidence type="ECO:0000313" key="2">
    <source>
        <dbReference type="EMBL" id="TDC80110.1"/>
    </source>
</evidence>
<evidence type="ECO:0000313" key="3">
    <source>
        <dbReference type="Proteomes" id="UP000295345"/>
    </source>
</evidence>
<dbReference type="AlphaFoldDB" id="A0A4R4TQ74"/>
<sequence>MTGVEGALRRADGLLPSLAAMSTLSATEAMSRTSPASGADPRVLDRTIRELAEAEARLAPGDPEAATLRCRLGCLHAVRYLRGADSAGDREEGIRLLRAVRPTGAAAGLGSTDRLRAGLLLALLLSPMPQWGKNGQLPGFDRIVEWSVRNPLHDPRVMAEMAEAKEVLVELRATRPPDPLDRELAGLESVLTMFHGMATGGDYGGMLGFFQQFMAGRSEPMPYAEQLRALTHTVGALLPEVPVPPKPPKSSGPVPEEKVRRETAAMLLGTELQAPGTVGPDQLGSLAELLTTAPGFPTESDDASADLLLGGLGKLLLALRTGQADLAVDSVEHLRGAARALPPGHQLLKLATTALSLSPTVTRAIRGGNLQNMEAALRMLAELVPEPLNETAAFSTPTGSLLLSTRLSYLGLLLDRLKDDPEESEELDGVIRELEGLSLRSGIPGELSAHLGYLLALAHVVRSRNLGRVADLRRGISHFERLVEGDDTVPPALRPLLTMLHLPMLALAARLERDPERLVGVVERIRPRLDGTSLAANQRAVTSACLAFALSSAYQLTGDRLHLDDAIDELERGRAALAEGGDLWSTGEVLWRLAEAYGTRHDPALDDGRHAIATGLESLRVVGEDVLMQLGAEHGLQVARAAADRALRVAAWAVDEGDVEAAVAALEAGRALVLRAAATSSGVPEQLAALGHRELAEQWREASSEEPDLAIRSLLADREAHAVIPGTLRRRALEALRRGGDEGRPLLATPAVPELLAGLADCGADALVYLVPGEGDADGTALVLDRAGGDRVLRLPGLSRIARGPLEDYLRAGERRSARTGPDAEERWEAALDELCSWAGRAVVGPLLDRLGRRDAPPRVVLVPCGNLGVVPWHAARLPSGFALGRAVFSYAASGAQFLDAARRRRLPPGERPVLVADPRLDLLWASEEVTTLRDTCYEEALLYGEFLDETVRVRGPGTPDELLDVLPGGPRDRAASLVHITSHGSAGPRPTVSALSLAAPPDGPGTLTVTRILDRPGGAGPEEPGPLVVLSACETDLSQRDHDEALTLTTAFVTRGAADAVGTRWATRDGASALLMAVFHHRLTAGALAPADALRAAQLWMLDPARQAPPGLSPELRREARRPSLGRLAAWAAFIHQGNPRPFGPTTEEA</sequence>
<reference evidence="2 3" key="1">
    <citation type="submission" date="2019-03" db="EMBL/GenBank/DDBJ databases">
        <title>Draft genome sequences of novel Actinobacteria.</title>
        <authorList>
            <person name="Sahin N."/>
            <person name="Ay H."/>
            <person name="Saygin H."/>
        </authorList>
    </citation>
    <scope>NUCLEOTIDE SEQUENCE [LARGE SCALE GENOMIC DNA]</scope>
    <source>
        <strain evidence="2 3">DSM 41900</strain>
    </source>
</reference>
<accession>A0A4R4TQ74</accession>
<feature type="domain" description="CHAT" evidence="1">
    <location>
        <begin position="834"/>
        <end position="1140"/>
    </location>
</feature>
<dbReference type="OrthoDB" id="4149784at2"/>
<gene>
    <name evidence="2" type="ORF">E1283_01180</name>
</gene>
<protein>
    <submittedName>
        <fullName evidence="2">CHAT domain-containing protein</fullName>
    </submittedName>
</protein>
<dbReference type="Proteomes" id="UP000295345">
    <property type="component" value="Unassembled WGS sequence"/>
</dbReference>
<comment type="caution">
    <text evidence="2">The sequence shown here is derived from an EMBL/GenBank/DDBJ whole genome shotgun (WGS) entry which is preliminary data.</text>
</comment>
<keyword evidence="3" id="KW-1185">Reference proteome</keyword>
<dbReference type="Pfam" id="PF12770">
    <property type="entry name" value="CHAT"/>
    <property type="match status" value="1"/>
</dbReference>
<organism evidence="2 3">
    <name type="scientific">Streptomyces hainanensis</name>
    <dbReference type="NCBI Taxonomy" id="402648"/>
    <lineage>
        <taxon>Bacteria</taxon>
        <taxon>Bacillati</taxon>
        <taxon>Actinomycetota</taxon>
        <taxon>Actinomycetes</taxon>
        <taxon>Kitasatosporales</taxon>
        <taxon>Streptomycetaceae</taxon>
        <taxon>Streptomyces</taxon>
    </lineage>
</organism>